<dbReference type="Gene3D" id="1.10.1280.10">
    <property type="entry name" value="Di-copper center containing domain from catechol oxidase"/>
    <property type="match status" value="1"/>
</dbReference>
<evidence type="ECO:0000256" key="5">
    <source>
        <dbReference type="ARBA" id="ARBA00023101"/>
    </source>
</evidence>
<feature type="domain" description="Tyrosinase copper-binding" evidence="9">
    <location>
        <begin position="86"/>
        <end position="103"/>
    </location>
</feature>
<evidence type="ECO:0000259" key="10">
    <source>
        <dbReference type="PROSITE" id="PS00498"/>
    </source>
</evidence>
<evidence type="ECO:0000313" key="11">
    <source>
        <dbReference type="EMBL" id="TEB18480.1"/>
    </source>
</evidence>
<evidence type="ECO:0000256" key="1">
    <source>
        <dbReference type="ARBA" id="ARBA00009928"/>
    </source>
</evidence>
<keyword evidence="4" id="KW-0186">Copper</keyword>
<keyword evidence="3" id="KW-0479">Metal-binding</keyword>
<comment type="catalytic activity">
    <reaction evidence="6">
        <text>2 L-dopa + O2 = 2 L-dopaquinone + 2 H2O</text>
        <dbReference type="Rhea" id="RHEA:34287"/>
        <dbReference type="ChEBI" id="CHEBI:15377"/>
        <dbReference type="ChEBI" id="CHEBI:15379"/>
        <dbReference type="ChEBI" id="CHEBI:57504"/>
        <dbReference type="ChEBI" id="CHEBI:57924"/>
        <dbReference type="EC" id="1.14.18.1"/>
    </reaction>
</comment>
<dbReference type="InterPro" id="IPR050316">
    <property type="entry name" value="Tyrosinase/Hemocyanin"/>
</dbReference>
<keyword evidence="12" id="KW-1185">Reference proteome</keyword>
<organism evidence="11 12">
    <name type="scientific">Coprinellus micaceus</name>
    <name type="common">Glistening ink-cap mushroom</name>
    <name type="synonym">Coprinus micaceus</name>
    <dbReference type="NCBI Taxonomy" id="71717"/>
    <lineage>
        <taxon>Eukaryota</taxon>
        <taxon>Fungi</taxon>
        <taxon>Dikarya</taxon>
        <taxon>Basidiomycota</taxon>
        <taxon>Agaricomycotina</taxon>
        <taxon>Agaricomycetes</taxon>
        <taxon>Agaricomycetidae</taxon>
        <taxon>Agaricales</taxon>
        <taxon>Agaricineae</taxon>
        <taxon>Psathyrellaceae</taxon>
        <taxon>Coprinellus</taxon>
    </lineage>
</organism>
<dbReference type="SUPFAM" id="SSF48056">
    <property type="entry name" value="Di-copper centre-containing domain"/>
    <property type="match status" value="1"/>
</dbReference>
<dbReference type="Pfam" id="PF00264">
    <property type="entry name" value="Tyrosinase"/>
    <property type="match status" value="1"/>
</dbReference>
<dbReference type="InterPro" id="IPR002227">
    <property type="entry name" value="Tyrosinase_Cu-bd"/>
</dbReference>
<comment type="similarity">
    <text evidence="1">Belongs to the tyrosinase family.</text>
</comment>
<dbReference type="EMBL" id="QPFP01000250">
    <property type="protein sequence ID" value="TEB18480.1"/>
    <property type="molecule type" value="Genomic_DNA"/>
</dbReference>
<evidence type="ECO:0000256" key="7">
    <source>
        <dbReference type="ARBA" id="ARBA00048881"/>
    </source>
</evidence>
<evidence type="ECO:0000256" key="2">
    <source>
        <dbReference type="ARBA" id="ARBA00011906"/>
    </source>
</evidence>
<feature type="compositionally biased region" description="Basic and acidic residues" evidence="8">
    <location>
        <begin position="644"/>
        <end position="660"/>
    </location>
</feature>
<dbReference type="PANTHER" id="PTHR11474:SF76">
    <property type="entry name" value="SHKT DOMAIN-CONTAINING PROTEIN"/>
    <property type="match status" value="1"/>
</dbReference>
<accession>A0A4Y7SAP2</accession>
<dbReference type="OrthoDB" id="6132182at2759"/>
<feature type="region of interest" description="Disordered" evidence="8">
    <location>
        <begin position="641"/>
        <end position="662"/>
    </location>
</feature>
<dbReference type="PROSITE" id="PS00497">
    <property type="entry name" value="TYROSINASE_1"/>
    <property type="match status" value="1"/>
</dbReference>
<keyword evidence="5" id="KW-0470">Melanin biosynthesis</keyword>
<name>A0A4Y7SAP2_COPMI</name>
<dbReference type="STRING" id="71717.A0A4Y7SAP2"/>
<dbReference type="PROSITE" id="PS00498">
    <property type="entry name" value="TYROSINASE_2"/>
    <property type="match status" value="1"/>
</dbReference>
<sequence length="684" mass="76602">MSEPYKITGLKGVYPRREIRDLAEDEKQFCLFIHALQAVKQPDYRPKAARFQDLGGIHGLPYERWSGDPNAPDALPEGLWGGYCNHQSVLFPVWHRPYVLALEQSVGEAAIRIARRWIEDAEHITEEDKAAWTEAAKALRFPFWDWTDKSTETEGLPDVLKPQVFQFELPGSTPAEPILSDPIENPLAFHEFAPTPDGFQDQIFSTSMAKTGAMSYFKTWERTYRWPSSKLNPIEDYVKINKLLRGAKDARGSAKQLRESIGNLFCYPAPGEVPDEHQFPSLWDEFSNTLFESKKAGWGATGCGSIESPHNTVHLVLGGLGDMANNDYAGYDPIFYLHHCNIDRILAFWEYTYHKYWVDSGYYKKDGDGKPIPFTQPEGTWDESNNAPIDRSTSLQPFRTKDGEYWTPDQTRFFNRSSTLDTGYTYPDIVATVNGQERRVKLSDPLPETDQEVHDIRNVIQTHFGVNKKAPVLGPQLKMTYDDGSVPAGHRIVPSYHRFYTFVELVGHAFGGSYSLEVLYKKRVIGSFAVLTRGDATQCASCKVRRKAGGEVRGIVDIPDETLQDIVESESEALATADDLVEALSKLIKTKLTVRLVDAAGNLLADTVARGGVPGIGPSGNNEGRRLEAAITPRVRLQSAGAVRKRDETLESTHDGKPSEADITFFNHADHGDLLEGPVAWLPY</sequence>
<comment type="caution">
    <text evidence="11">The sequence shown here is derived from an EMBL/GenBank/DDBJ whole genome shotgun (WGS) entry which is preliminary data.</text>
</comment>
<dbReference type="AlphaFoldDB" id="A0A4Y7SAP2"/>
<evidence type="ECO:0000313" key="12">
    <source>
        <dbReference type="Proteomes" id="UP000298030"/>
    </source>
</evidence>
<evidence type="ECO:0000256" key="3">
    <source>
        <dbReference type="ARBA" id="ARBA00022723"/>
    </source>
</evidence>
<dbReference type="PANTHER" id="PTHR11474">
    <property type="entry name" value="TYROSINASE FAMILY MEMBER"/>
    <property type="match status" value="1"/>
</dbReference>
<dbReference type="PRINTS" id="PR00092">
    <property type="entry name" value="TYROSINASE"/>
</dbReference>
<feature type="domain" description="Tyrosinase copper-binding" evidence="10">
    <location>
        <begin position="332"/>
        <end position="343"/>
    </location>
</feature>
<reference evidence="11 12" key="1">
    <citation type="journal article" date="2019" name="Nat. Ecol. Evol.">
        <title>Megaphylogeny resolves global patterns of mushroom evolution.</title>
        <authorList>
            <person name="Varga T."/>
            <person name="Krizsan K."/>
            <person name="Foldi C."/>
            <person name="Dima B."/>
            <person name="Sanchez-Garcia M."/>
            <person name="Sanchez-Ramirez S."/>
            <person name="Szollosi G.J."/>
            <person name="Szarkandi J.G."/>
            <person name="Papp V."/>
            <person name="Albert L."/>
            <person name="Andreopoulos W."/>
            <person name="Angelini C."/>
            <person name="Antonin V."/>
            <person name="Barry K.W."/>
            <person name="Bougher N.L."/>
            <person name="Buchanan P."/>
            <person name="Buyck B."/>
            <person name="Bense V."/>
            <person name="Catcheside P."/>
            <person name="Chovatia M."/>
            <person name="Cooper J."/>
            <person name="Damon W."/>
            <person name="Desjardin D."/>
            <person name="Finy P."/>
            <person name="Geml J."/>
            <person name="Haridas S."/>
            <person name="Hughes K."/>
            <person name="Justo A."/>
            <person name="Karasinski D."/>
            <person name="Kautmanova I."/>
            <person name="Kiss B."/>
            <person name="Kocsube S."/>
            <person name="Kotiranta H."/>
            <person name="LaButti K.M."/>
            <person name="Lechner B.E."/>
            <person name="Liimatainen K."/>
            <person name="Lipzen A."/>
            <person name="Lukacs Z."/>
            <person name="Mihaltcheva S."/>
            <person name="Morgado L.N."/>
            <person name="Niskanen T."/>
            <person name="Noordeloos M.E."/>
            <person name="Ohm R.A."/>
            <person name="Ortiz-Santana B."/>
            <person name="Ovrebo C."/>
            <person name="Racz N."/>
            <person name="Riley R."/>
            <person name="Savchenko A."/>
            <person name="Shiryaev A."/>
            <person name="Soop K."/>
            <person name="Spirin V."/>
            <person name="Szebenyi C."/>
            <person name="Tomsovsky M."/>
            <person name="Tulloss R.E."/>
            <person name="Uehling J."/>
            <person name="Grigoriev I.V."/>
            <person name="Vagvolgyi C."/>
            <person name="Papp T."/>
            <person name="Martin F.M."/>
            <person name="Miettinen O."/>
            <person name="Hibbett D.S."/>
            <person name="Nagy L.G."/>
        </authorList>
    </citation>
    <scope>NUCLEOTIDE SEQUENCE [LARGE SCALE GENOMIC DNA]</scope>
    <source>
        <strain evidence="11 12">FP101781</strain>
    </source>
</reference>
<dbReference type="EC" id="1.14.18.1" evidence="2"/>
<protein>
    <recommendedName>
        <fullName evidence="2">tyrosinase</fullName>
        <ecNumber evidence="2">1.14.18.1</ecNumber>
    </recommendedName>
</protein>
<gene>
    <name evidence="11" type="ORF">FA13DRAFT_1745727</name>
</gene>
<evidence type="ECO:0000259" key="9">
    <source>
        <dbReference type="PROSITE" id="PS00497"/>
    </source>
</evidence>
<dbReference type="InterPro" id="IPR008922">
    <property type="entry name" value="Di-copper_centre_dom_sf"/>
</dbReference>
<evidence type="ECO:0000256" key="6">
    <source>
        <dbReference type="ARBA" id="ARBA00048233"/>
    </source>
</evidence>
<evidence type="ECO:0000256" key="4">
    <source>
        <dbReference type="ARBA" id="ARBA00023008"/>
    </source>
</evidence>
<dbReference type="Proteomes" id="UP000298030">
    <property type="component" value="Unassembled WGS sequence"/>
</dbReference>
<evidence type="ECO:0000256" key="8">
    <source>
        <dbReference type="SAM" id="MobiDB-lite"/>
    </source>
</evidence>
<dbReference type="GO" id="GO:0046872">
    <property type="term" value="F:metal ion binding"/>
    <property type="evidence" value="ECO:0007669"/>
    <property type="project" value="UniProtKB-KW"/>
</dbReference>
<dbReference type="GO" id="GO:0042438">
    <property type="term" value="P:melanin biosynthetic process"/>
    <property type="evidence" value="ECO:0007669"/>
    <property type="project" value="UniProtKB-KW"/>
</dbReference>
<comment type="catalytic activity">
    <reaction evidence="7">
        <text>L-tyrosine + O2 = L-dopaquinone + H2O</text>
        <dbReference type="Rhea" id="RHEA:18117"/>
        <dbReference type="ChEBI" id="CHEBI:15377"/>
        <dbReference type="ChEBI" id="CHEBI:15379"/>
        <dbReference type="ChEBI" id="CHEBI:57924"/>
        <dbReference type="ChEBI" id="CHEBI:58315"/>
        <dbReference type="EC" id="1.14.18.1"/>
    </reaction>
</comment>
<dbReference type="GO" id="GO:0004503">
    <property type="term" value="F:tyrosinase activity"/>
    <property type="evidence" value="ECO:0007669"/>
    <property type="project" value="UniProtKB-EC"/>
</dbReference>
<proteinExistence type="inferred from homology"/>